<organism evidence="3 4">
    <name type="scientific">Paralabilibaculum antarcticum</name>
    <dbReference type="NCBI Taxonomy" id="2912572"/>
    <lineage>
        <taxon>Bacteria</taxon>
        <taxon>Pseudomonadati</taxon>
        <taxon>Bacteroidota</taxon>
        <taxon>Bacteroidia</taxon>
        <taxon>Marinilabiliales</taxon>
        <taxon>Marinifilaceae</taxon>
        <taxon>Paralabilibaculum</taxon>
    </lineage>
</organism>
<reference evidence="3 4" key="1">
    <citation type="submission" date="2022-01" db="EMBL/GenBank/DDBJ databases">
        <title>Labilibaculum sp. nov, a marine bacterium isolated from Antarctica.</title>
        <authorList>
            <person name="Dai W."/>
        </authorList>
    </citation>
    <scope>NUCLEOTIDE SEQUENCE [LARGE SCALE GENOMIC DNA]</scope>
    <source>
        <strain evidence="3 4">DW002</strain>
    </source>
</reference>
<dbReference type="InterPro" id="IPR022409">
    <property type="entry name" value="PKD/Chitinase_dom"/>
</dbReference>
<accession>A0ABT5VTQ3</accession>
<dbReference type="InterPro" id="IPR000601">
    <property type="entry name" value="PKD_dom"/>
</dbReference>
<evidence type="ECO:0000313" key="4">
    <source>
        <dbReference type="Proteomes" id="UP001528920"/>
    </source>
</evidence>
<dbReference type="Pfam" id="PF18911">
    <property type="entry name" value="PKD_4"/>
    <property type="match status" value="1"/>
</dbReference>
<evidence type="ECO:0000313" key="3">
    <source>
        <dbReference type="EMBL" id="MDE5418804.1"/>
    </source>
</evidence>
<proteinExistence type="predicted"/>
<protein>
    <submittedName>
        <fullName evidence="3">PKD domain-containing protein</fullName>
    </submittedName>
</protein>
<name>A0ABT5VTQ3_9BACT</name>
<dbReference type="InterPro" id="IPR013783">
    <property type="entry name" value="Ig-like_fold"/>
</dbReference>
<sequence>MKNNILNLKLNRSSVWKMMILALAVSFTACDFEYDLPEANSKADETAPTAYFTYAQGQGTAEEWKDYTFSNLSNSATDYAWDFGDGNTSTDKDGKNTYAGEGTFTVTLTSSDKLGVSSSYSETIEVVEPEAPSAIELVILNPSFDEPGDDGKYTSPWVDGNMGKTIQISTSSSFVGGKSAKFPSDTDPRIGYQSGIAVTPNTDYTITYYYSIETGDPSTNTVAILAGTVTSPDDVAAATLTSFTGDVQEGKSGFQKVILAFNTGVNTSISIHISNTGPKTSYVEEFTSAIVE</sequence>
<dbReference type="Gene3D" id="2.60.120.260">
    <property type="entry name" value="Galactose-binding domain-like"/>
    <property type="match status" value="1"/>
</dbReference>
<dbReference type="Proteomes" id="UP001528920">
    <property type="component" value="Unassembled WGS sequence"/>
</dbReference>
<comment type="caution">
    <text evidence="3">The sequence shown here is derived from an EMBL/GenBank/DDBJ whole genome shotgun (WGS) entry which is preliminary data.</text>
</comment>
<dbReference type="EMBL" id="JAKJSC010000002">
    <property type="protein sequence ID" value="MDE5418804.1"/>
    <property type="molecule type" value="Genomic_DNA"/>
</dbReference>
<dbReference type="CDD" id="cd00146">
    <property type="entry name" value="PKD"/>
    <property type="match status" value="1"/>
</dbReference>
<dbReference type="SMART" id="SM00089">
    <property type="entry name" value="PKD"/>
    <property type="match status" value="1"/>
</dbReference>
<dbReference type="Gene3D" id="2.60.40.10">
    <property type="entry name" value="Immunoglobulins"/>
    <property type="match status" value="1"/>
</dbReference>
<dbReference type="SUPFAM" id="SSF49299">
    <property type="entry name" value="PKD domain"/>
    <property type="match status" value="1"/>
</dbReference>
<keyword evidence="4" id="KW-1185">Reference proteome</keyword>
<feature type="chain" id="PRO_5045250392" evidence="1">
    <location>
        <begin position="32"/>
        <end position="292"/>
    </location>
</feature>
<evidence type="ECO:0000256" key="1">
    <source>
        <dbReference type="SAM" id="SignalP"/>
    </source>
</evidence>
<keyword evidence="1" id="KW-0732">Signal</keyword>
<dbReference type="InterPro" id="IPR035986">
    <property type="entry name" value="PKD_dom_sf"/>
</dbReference>
<dbReference type="PROSITE" id="PS51257">
    <property type="entry name" value="PROKAR_LIPOPROTEIN"/>
    <property type="match status" value="1"/>
</dbReference>
<dbReference type="PROSITE" id="PS50093">
    <property type="entry name" value="PKD"/>
    <property type="match status" value="1"/>
</dbReference>
<gene>
    <name evidence="3" type="ORF">L3049_12380</name>
</gene>
<evidence type="ECO:0000259" key="2">
    <source>
        <dbReference type="PROSITE" id="PS50093"/>
    </source>
</evidence>
<dbReference type="RefSeq" id="WP_275110136.1">
    <property type="nucleotide sequence ID" value="NZ_JAKJSC010000002.1"/>
</dbReference>
<feature type="domain" description="PKD" evidence="2">
    <location>
        <begin position="48"/>
        <end position="133"/>
    </location>
</feature>
<feature type="signal peptide" evidence="1">
    <location>
        <begin position="1"/>
        <end position="31"/>
    </location>
</feature>